<dbReference type="Proteomes" id="UP000033109">
    <property type="component" value="Chromosome"/>
</dbReference>
<dbReference type="HOGENOM" id="CLU_044582_0_0_10"/>
<dbReference type="AlphaFoldDB" id="A0A0E3ZFG5"/>
<dbReference type="STRING" id="400092.PKOR_10680"/>
<keyword evidence="2" id="KW-1185">Reference proteome</keyword>
<name>A0A0E3ZFG5_9BACT</name>
<protein>
    <recommendedName>
        <fullName evidence="3">DUF2851 domain-containing protein</fullName>
    </recommendedName>
</protein>
<dbReference type="EMBL" id="CP009621">
    <property type="protein sequence ID" value="AKD03508.1"/>
    <property type="molecule type" value="Genomic_DNA"/>
</dbReference>
<reference evidence="1 2" key="1">
    <citation type="journal article" date="2015" name="Sci. Rep.">
        <title>Unraveling adaptation of Pontibacter korlensis to radiation and infertility in desert through complete genome and comparative transcriptomic analysis.</title>
        <authorList>
            <person name="Dai J."/>
            <person name="Dai W."/>
            <person name="Qiu C."/>
            <person name="Yang Z."/>
            <person name="Zhang Y."/>
            <person name="Zhou M."/>
            <person name="Zhang L."/>
            <person name="Fang C."/>
            <person name="Gao Q."/>
            <person name="Yang Q."/>
            <person name="Li X."/>
            <person name="Wang Z."/>
            <person name="Wang Z."/>
            <person name="Jia Z."/>
            <person name="Chen X."/>
        </authorList>
    </citation>
    <scope>NUCLEOTIDE SEQUENCE [LARGE SCALE GENOMIC DNA]</scope>
    <source>
        <strain evidence="1 2">X14-1T</strain>
    </source>
</reference>
<dbReference type="RefSeq" id="WP_046310669.1">
    <property type="nucleotide sequence ID" value="NZ_CBCSCY010000005.1"/>
</dbReference>
<dbReference type="PATRIC" id="fig|400092.3.peg.2335"/>
<evidence type="ECO:0008006" key="3">
    <source>
        <dbReference type="Google" id="ProtNLM"/>
    </source>
</evidence>
<dbReference type="InterPro" id="IPR021272">
    <property type="entry name" value="DUF2851"/>
</dbReference>
<organism evidence="1 2">
    <name type="scientific">Pontibacter korlensis</name>
    <dbReference type="NCBI Taxonomy" id="400092"/>
    <lineage>
        <taxon>Bacteria</taxon>
        <taxon>Pseudomonadati</taxon>
        <taxon>Bacteroidota</taxon>
        <taxon>Cytophagia</taxon>
        <taxon>Cytophagales</taxon>
        <taxon>Hymenobacteraceae</taxon>
        <taxon>Pontibacter</taxon>
    </lineage>
</organism>
<accession>A0A0E3ZFG5</accession>
<dbReference type="KEGG" id="pko:PKOR_10680"/>
<evidence type="ECO:0000313" key="2">
    <source>
        <dbReference type="Proteomes" id="UP000033109"/>
    </source>
</evidence>
<sequence length="413" mass="47692">MKEDFLHYVWQHQYFDKTTLATTDGEPLQVLRVGIYNTDAGPDFKEAILRIGEVQWSGSVEVHLNSSDWHRHQHDQKYDQVVLHVVWTADVPVVRTDGTVMPVLELQNRVDLRLLQTYEQLQKSKNKIPCAPFWPIVPDVTKALMLERALVERLEEKGQEVLQVYDSYGNDWGQAAYHTLLRGCGFKVNQQASELMAKLLPFHVVRRHQHSLLQLEALLLGQAGFLDADDEYAQQLQQEYSFLQHKYKLQPLQRHQWNFLRMRPANFPTVRLAQLAALLHQHASLFTALLEAESIKKYEQIFQAPVSEYWQLHYMFGRESKTASKGMGKISAQNLVINVAVPILAAYAVHSGDRTYLDKALNLLEQLREESNRYTRYYELLGWKAKSAADNQAALGLYKRYCHPVNCMRCAVG</sequence>
<gene>
    <name evidence="1" type="ORF">PKOR_10680</name>
</gene>
<dbReference type="Pfam" id="PF11013">
    <property type="entry name" value="DUF2851"/>
    <property type="match status" value="1"/>
</dbReference>
<evidence type="ECO:0000313" key="1">
    <source>
        <dbReference type="EMBL" id="AKD03508.1"/>
    </source>
</evidence>
<dbReference type="OrthoDB" id="1005072at2"/>
<proteinExistence type="predicted"/>